<dbReference type="EMBL" id="CP049056">
    <property type="protein sequence ID" value="QIE55267.1"/>
    <property type="molecule type" value="Genomic_DNA"/>
</dbReference>
<gene>
    <name evidence="1" type="ORF">G5B40_07240</name>
</gene>
<dbReference type="AlphaFoldDB" id="A0A7L5BXM0"/>
<proteinExistence type="predicted"/>
<accession>A0A7L5BXM0</accession>
<name>A0A7L5BXM0_9RHOB</name>
<dbReference type="Proteomes" id="UP000503336">
    <property type="component" value="Chromosome"/>
</dbReference>
<evidence type="ECO:0000313" key="1">
    <source>
        <dbReference type="EMBL" id="QIE55267.1"/>
    </source>
</evidence>
<sequence>MIEAALALGLVALIAATGLSAFSRASTTGAKAEARLEALTLAENALERASAPDFLDRALNEGSASLEGPGWRVSGAPYVDAATEDGEAWGSRLALIHLVAEAGADADGAPLVRLETLRSLPR</sequence>
<organism evidence="1 2">
    <name type="scientific">Pikeienuella piscinae</name>
    <dbReference type="NCBI Taxonomy" id="2748098"/>
    <lineage>
        <taxon>Bacteria</taxon>
        <taxon>Pseudomonadati</taxon>
        <taxon>Pseudomonadota</taxon>
        <taxon>Alphaproteobacteria</taxon>
        <taxon>Rhodobacterales</taxon>
        <taxon>Paracoccaceae</taxon>
        <taxon>Pikeienuella</taxon>
    </lineage>
</organism>
<reference evidence="1 2" key="1">
    <citation type="submission" date="2020-02" db="EMBL/GenBank/DDBJ databases">
        <title>complete genome sequence of Rhodobacteraceae bacterium.</title>
        <authorList>
            <person name="Park J."/>
            <person name="Kim Y.-S."/>
            <person name="Kim K.-H."/>
        </authorList>
    </citation>
    <scope>NUCLEOTIDE SEQUENCE [LARGE SCALE GENOMIC DNA]</scope>
    <source>
        <strain evidence="1 2">RR4-56</strain>
    </source>
</reference>
<dbReference type="RefSeq" id="WP_165096906.1">
    <property type="nucleotide sequence ID" value="NZ_CP049056.1"/>
</dbReference>
<keyword evidence="2" id="KW-1185">Reference proteome</keyword>
<protein>
    <submittedName>
        <fullName evidence="1">Uncharacterized protein</fullName>
    </submittedName>
</protein>
<evidence type="ECO:0000313" key="2">
    <source>
        <dbReference type="Proteomes" id="UP000503336"/>
    </source>
</evidence>
<dbReference type="KEGG" id="hdh:G5B40_07240"/>